<reference evidence="1" key="1">
    <citation type="journal article" date="2013" name="Genome Biol.">
        <title>Draft genome of the mountain pine beetle, Dendroctonus ponderosae Hopkins, a major forest pest.</title>
        <authorList>
            <person name="Keeling C.I."/>
            <person name="Yuen M.M."/>
            <person name="Liao N.Y."/>
            <person name="Docking T.R."/>
            <person name="Chan S.K."/>
            <person name="Taylor G.A."/>
            <person name="Palmquist D.L."/>
            <person name="Jackman S.D."/>
            <person name="Nguyen A."/>
            <person name="Li M."/>
            <person name="Henderson H."/>
            <person name="Janes J.K."/>
            <person name="Zhao Y."/>
            <person name="Pandoh P."/>
            <person name="Moore R."/>
            <person name="Sperling F.A."/>
            <person name="Huber D.P."/>
            <person name="Birol I."/>
            <person name="Jones S.J."/>
            <person name="Bohlmann J."/>
        </authorList>
    </citation>
    <scope>NUCLEOTIDE SEQUENCE</scope>
</reference>
<feature type="non-terminal residue" evidence="1">
    <location>
        <position position="1"/>
    </location>
</feature>
<dbReference type="GO" id="GO:0005789">
    <property type="term" value="C:endoplasmic reticulum membrane"/>
    <property type="evidence" value="ECO:0007669"/>
    <property type="project" value="TreeGrafter"/>
</dbReference>
<proteinExistence type="predicted"/>
<dbReference type="Pfam" id="PF00515">
    <property type="entry name" value="TPR_1"/>
    <property type="match status" value="1"/>
</dbReference>
<organism evidence="1">
    <name type="scientific">Dendroctonus ponderosae</name>
    <name type="common">Mountain pine beetle</name>
    <dbReference type="NCBI Taxonomy" id="77166"/>
    <lineage>
        <taxon>Eukaryota</taxon>
        <taxon>Metazoa</taxon>
        <taxon>Ecdysozoa</taxon>
        <taxon>Arthropoda</taxon>
        <taxon>Hexapoda</taxon>
        <taxon>Insecta</taxon>
        <taxon>Pterygota</taxon>
        <taxon>Neoptera</taxon>
        <taxon>Endopterygota</taxon>
        <taxon>Coleoptera</taxon>
        <taxon>Polyphaga</taxon>
        <taxon>Cucujiformia</taxon>
        <taxon>Curculionidae</taxon>
        <taxon>Scolytinae</taxon>
        <taxon>Dendroctonus</taxon>
    </lineage>
</organism>
<dbReference type="InterPro" id="IPR019734">
    <property type="entry name" value="TPR_rpt"/>
</dbReference>
<dbReference type="Gene3D" id="1.25.40.10">
    <property type="entry name" value="Tetratricopeptide repeat domain"/>
    <property type="match status" value="1"/>
</dbReference>
<evidence type="ECO:0000313" key="1">
    <source>
        <dbReference type="EMBL" id="ENN78972.1"/>
    </source>
</evidence>
<gene>
    <name evidence="1" type="ORF">YQE_04573</name>
</gene>
<dbReference type="GO" id="GO:0035269">
    <property type="term" value="P:protein O-linked glycosylation via mannose"/>
    <property type="evidence" value="ECO:0007669"/>
    <property type="project" value="TreeGrafter"/>
</dbReference>
<dbReference type="EMBL" id="KB740774">
    <property type="protein sequence ID" value="ENN78972.1"/>
    <property type="molecule type" value="Genomic_DNA"/>
</dbReference>
<dbReference type="PROSITE" id="PS50293">
    <property type="entry name" value="TPR_REGION"/>
    <property type="match status" value="1"/>
</dbReference>
<dbReference type="GO" id="GO:0000030">
    <property type="term" value="F:mannosyltransferase activity"/>
    <property type="evidence" value="ECO:0007669"/>
    <property type="project" value="TreeGrafter"/>
</dbReference>
<dbReference type="InterPro" id="IPR011990">
    <property type="entry name" value="TPR-like_helical_dom_sf"/>
</dbReference>
<dbReference type="PROSITE" id="PS50005">
    <property type="entry name" value="TPR"/>
    <property type="match status" value="1"/>
</dbReference>
<dbReference type="PANTHER" id="PTHR44216">
    <property type="entry name" value="PROTEIN O-MANNOSYL-TRANSFERASE TMTC2"/>
    <property type="match status" value="1"/>
</dbReference>
<name>N6UJW8_DENPD</name>
<dbReference type="InterPro" id="IPR052384">
    <property type="entry name" value="TMTC_O-mannosyltransferase"/>
</dbReference>
<dbReference type="SUPFAM" id="SSF48452">
    <property type="entry name" value="TPR-like"/>
    <property type="match status" value="1"/>
</dbReference>
<dbReference type="PANTHER" id="PTHR44216:SF3">
    <property type="entry name" value="PROTEIN O-MANNOSYL-TRANSFERASE TMTC2"/>
    <property type="match status" value="1"/>
</dbReference>
<dbReference type="OrthoDB" id="1658288at2759"/>
<accession>N6UJW8</accession>
<sequence>MIPIKKVSVKVTSGVLKKLYWKEKGIKSPAYPKPLRFADNIVLISNHPHEQKDPRGHTNLGAMLHLNGKYKEAEHSYKKALKLQPDDETTLTNLHRLYGIMT</sequence>
<dbReference type="AlphaFoldDB" id="N6UJW8"/>
<protein>
    <submittedName>
        <fullName evidence="1">Uncharacterized protein</fullName>
    </submittedName>
</protein>
<dbReference type="HOGENOM" id="CLU_2280237_0_0_1"/>
<dbReference type="SMART" id="SM00028">
    <property type="entry name" value="TPR"/>
    <property type="match status" value="1"/>
</dbReference>